<dbReference type="EMBL" id="QNRH01000003">
    <property type="protein sequence ID" value="RBO95610.1"/>
    <property type="molecule type" value="Genomic_DNA"/>
</dbReference>
<dbReference type="OrthoDB" id="6053567at2"/>
<dbReference type="InterPro" id="IPR030895">
    <property type="entry name" value="T5SS_PEPC_rpt"/>
</dbReference>
<dbReference type="SMART" id="SM00869">
    <property type="entry name" value="Autotransporter"/>
    <property type="match status" value="1"/>
</dbReference>
<dbReference type="Gene3D" id="2.160.20.20">
    <property type="match status" value="1"/>
</dbReference>
<dbReference type="Pfam" id="PF03797">
    <property type="entry name" value="Autotransporter"/>
    <property type="match status" value="1"/>
</dbReference>
<sequence>MCKYRSNNKSVLKRRIAQYSLFIFTPMLLGASAVQAQVVWTGSGSENWGDTVNWSGGQIPTGTDNIVINAGSGKTAIVDGQSFSVHKLVTGAAFSGNANDGEFRVINGGSLTAEGFVILGEGAGTVGRAVVSGENSKFEINSDQFFLGEAGEGHLTIQDGGQFKTATDTTIFAGEKGNLGTSSFTVTGAGTQADIGTLLLSYTQNNVPSEHTTLFSVTDGAVVNAVQMNWAYSGKGIVNIDNATVNMNSILSGYREGSEGIALVSGENASLNIVGLMQFGSSGKSTTRIEKGAYFKTGGSANLGVASTGEGVVVVSGAGSRWDALTNIYVGAAGKGAISIEDGGILDSKNVAMAYEGGSEALINVIGAGSLWTSTGTTFNAYDGKSHIGITAGGKAHLEEVYAANGADAYSTTLVSGAQSELTVDGVLLVGSGGTSHLLAEKGAKVTAGYGAAANEATAVGSITVTGEGTKFTNTGEMAIGIEGKGNLTVTDKASLSSADKIGLAEEAGSEGVLNIGTGGHAGVVEAPEITGGAGDATVNFNHIDRIDFDVAMIGRLNVNHINRGVTTLFGDSDYTGTTKVSAGTYRAGKEGVFSENSHYIAANGGIIDLNNFDQSMEALTNQGRVYFGGVPGTELHVGNNYTGEGGTLYLSTVLGKDDSLTDRMYVGADTSGHSYVKVTNVGGLGAQTKEGIKIIDVTGQSDGKFSLLGDYVYKGEQVVVGGAYRYKLNQGATSTPDDGNWYLQSEGYQKGVVPYEVYPQLLLNHLPTLQQRVGNRFWNNAGNKQLAQGADIPAGFAPPDETGVLIEENAVWGRMEGSHTSIKSRYSTSGADYDYNHFRMQAGIDGMLRESDNGKLIGGLTAHYDRKNADIYARDIDSDIAVNGYGFGGTLTWYGENGFYIDNQAEVTWYKSDIGADGTLVNGNKGFGYSLSVETGKRVTLNEYWSMTPQGQLIYANASFDSFTDRFGADVSRKKADSLEGRLGLTLDHQDSWLNDRGMMNRRYVYGIANLYTEFLGGTEVDVSGIRFANKRDRVWGGLGLGGSYNWNDDKYSIYGEGLVLTSFNHFADSYGYKGTIGLRVKW</sequence>
<dbReference type="PANTHER" id="PTHR35037">
    <property type="entry name" value="C-TERMINAL REGION OF AIDA-LIKE PROTEIN"/>
    <property type="match status" value="1"/>
</dbReference>
<dbReference type="NCBIfam" id="TIGR04393">
    <property type="entry name" value="rpt_T5SS_PEPC"/>
    <property type="match status" value="3"/>
</dbReference>
<dbReference type="InterPro" id="IPR006315">
    <property type="entry name" value="OM_autotransptr_brl_dom"/>
</dbReference>
<dbReference type="CDD" id="cd01344">
    <property type="entry name" value="PL2_Passenger_AT"/>
    <property type="match status" value="1"/>
</dbReference>
<organism evidence="3 4">
    <name type="scientific">Pseudochrobactrum asaccharolyticum</name>
    <dbReference type="NCBI Taxonomy" id="354351"/>
    <lineage>
        <taxon>Bacteria</taxon>
        <taxon>Pseudomonadati</taxon>
        <taxon>Pseudomonadota</taxon>
        <taxon>Alphaproteobacteria</taxon>
        <taxon>Hyphomicrobiales</taxon>
        <taxon>Brucellaceae</taxon>
        <taxon>Pseudochrobactrum</taxon>
    </lineage>
</organism>
<dbReference type="InterPro" id="IPR036709">
    <property type="entry name" value="Autotransporte_beta_dom_sf"/>
</dbReference>
<dbReference type="InterPro" id="IPR043990">
    <property type="entry name" value="AC_1"/>
</dbReference>
<dbReference type="SUPFAM" id="SSF51126">
    <property type="entry name" value="Pectin lyase-like"/>
    <property type="match status" value="1"/>
</dbReference>
<comment type="caution">
    <text evidence="3">The sequence shown here is derived from an EMBL/GenBank/DDBJ whole genome shotgun (WGS) entry which is preliminary data.</text>
</comment>
<dbReference type="PANTHER" id="PTHR35037:SF3">
    <property type="entry name" value="C-TERMINAL REGION OF AIDA-LIKE PROTEIN"/>
    <property type="match status" value="1"/>
</dbReference>
<feature type="domain" description="Autotransporter" evidence="2">
    <location>
        <begin position="805"/>
        <end position="1084"/>
    </location>
</feature>
<keyword evidence="4" id="KW-1185">Reference proteome</keyword>
<keyword evidence="1" id="KW-0732">Signal</keyword>
<evidence type="ECO:0000259" key="2">
    <source>
        <dbReference type="PROSITE" id="PS51208"/>
    </source>
</evidence>
<proteinExistence type="predicted"/>
<dbReference type="InterPro" id="IPR005546">
    <property type="entry name" value="Autotransporte_beta"/>
</dbReference>
<evidence type="ECO:0000313" key="4">
    <source>
        <dbReference type="Proteomes" id="UP000252893"/>
    </source>
</evidence>
<dbReference type="PROSITE" id="PS51208">
    <property type="entry name" value="AUTOTRANSPORTER"/>
    <property type="match status" value="1"/>
</dbReference>
<dbReference type="Gene3D" id="2.40.128.130">
    <property type="entry name" value="Autotransporter beta-domain"/>
    <property type="match status" value="1"/>
</dbReference>
<dbReference type="RefSeq" id="WP_113944148.1">
    <property type="nucleotide sequence ID" value="NZ_JBHEEG010000008.1"/>
</dbReference>
<accession>A0A366DZS4</accession>
<dbReference type="AlphaFoldDB" id="A0A366DZS4"/>
<dbReference type="InterPro" id="IPR012332">
    <property type="entry name" value="Autotransporter_pectin_lyase_C"/>
</dbReference>
<protein>
    <submittedName>
        <fullName evidence="3">Outer membrane autotransporter protein</fullName>
    </submittedName>
</protein>
<dbReference type="InterPro" id="IPR011050">
    <property type="entry name" value="Pectin_lyase_fold/virulence"/>
</dbReference>
<reference evidence="3 4" key="1">
    <citation type="submission" date="2018-06" db="EMBL/GenBank/DDBJ databases">
        <title>Genomic Encyclopedia of Type Strains, Phase IV (KMG-IV): sequencing the most valuable type-strain genomes for metagenomic binning, comparative biology and taxonomic classification.</title>
        <authorList>
            <person name="Goeker M."/>
        </authorList>
    </citation>
    <scope>NUCLEOTIDE SEQUENCE [LARGE SCALE GENOMIC DNA]</scope>
    <source>
        <strain evidence="3 4">DSM 25619</strain>
    </source>
</reference>
<gene>
    <name evidence="3" type="ORF">DFR47_103173</name>
</gene>
<name>A0A366DZS4_9HYPH</name>
<dbReference type="Pfam" id="PF18883">
    <property type="entry name" value="AC_1"/>
    <property type="match status" value="1"/>
</dbReference>
<evidence type="ECO:0000256" key="1">
    <source>
        <dbReference type="SAM" id="SignalP"/>
    </source>
</evidence>
<dbReference type="GO" id="GO:0019867">
    <property type="term" value="C:outer membrane"/>
    <property type="evidence" value="ECO:0007669"/>
    <property type="project" value="InterPro"/>
</dbReference>
<evidence type="ECO:0000313" key="3">
    <source>
        <dbReference type="EMBL" id="RBO95610.1"/>
    </source>
</evidence>
<dbReference type="InterPro" id="IPR051551">
    <property type="entry name" value="Autotransporter_adhesion"/>
</dbReference>
<dbReference type="NCBIfam" id="TIGR01414">
    <property type="entry name" value="autotrans_barl"/>
    <property type="match status" value="1"/>
</dbReference>
<feature type="signal peptide" evidence="1">
    <location>
        <begin position="1"/>
        <end position="36"/>
    </location>
</feature>
<dbReference type="SUPFAM" id="SSF103515">
    <property type="entry name" value="Autotransporter"/>
    <property type="match status" value="1"/>
</dbReference>
<dbReference type="Proteomes" id="UP000252893">
    <property type="component" value="Unassembled WGS sequence"/>
</dbReference>
<feature type="chain" id="PRO_5016974985" evidence="1">
    <location>
        <begin position="37"/>
        <end position="1084"/>
    </location>
</feature>